<evidence type="ECO:0000313" key="2">
    <source>
        <dbReference type="EMBL" id="MCU4753449.1"/>
    </source>
</evidence>
<proteinExistence type="predicted"/>
<organism evidence="2 3">
    <name type="scientific">Natronosalvus hydrolyticus</name>
    <dbReference type="NCBI Taxonomy" id="2979988"/>
    <lineage>
        <taxon>Archaea</taxon>
        <taxon>Methanobacteriati</taxon>
        <taxon>Methanobacteriota</taxon>
        <taxon>Stenosarchaea group</taxon>
        <taxon>Halobacteria</taxon>
        <taxon>Halobacteriales</taxon>
        <taxon>Natrialbaceae</taxon>
        <taxon>Natronosalvus</taxon>
    </lineage>
</organism>
<comment type="caution">
    <text evidence="2">The sequence shown here is derived from an EMBL/GenBank/DDBJ whole genome shotgun (WGS) entry which is preliminary data.</text>
</comment>
<dbReference type="EMBL" id="JAOPJZ010000017">
    <property type="protein sequence ID" value="MCU4753449.1"/>
    <property type="molecule type" value="Genomic_DNA"/>
</dbReference>
<dbReference type="InterPro" id="IPR002711">
    <property type="entry name" value="HNH"/>
</dbReference>
<dbReference type="GO" id="GO:0004519">
    <property type="term" value="F:endonuclease activity"/>
    <property type="evidence" value="ECO:0007669"/>
    <property type="project" value="UniProtKB-KW"/>
</dbReference>
<keyword evidence="2" id="KW-0540">Nuclease</keyword>
<dbReference type="GO" id="GO:0003676">
    <property type="term" value="F:nucleic acid binding"/>
    <property type="evidence" value="ECO:0007669"/>
    <property type="project" value="InterPro"/>
</dbReference>
<keyword evidence="2" id="KW-0378">Hydrolase</keyword>
<dbReference type="SMART" id="SM00507">
    <property type="entry name" value="HNHc"/>
    <property type="match status" value="1"/>
</dbReference>
<dbReference type="Proteomes" id="UP001321047">
    <property type="component" value="Unassembled WGS sequence"/>
</dbReference>
<evidence type="ECO:0000259" key="1">
    <source>
        <dbReference type="SMART" id="SM00507"/>
    </source>
</evidence>
<accession>A0AAP2ZA08</accession>
<gene>
    <name evidence="2" type="ORF">OB919_15905</name>
</gene>
<dbReference type="RefSeq" id="WP_342809766.1">
    <property type="nucleotide sequence ID" value="NZ_JAOPJZ010000017.1"/>
</dbReference>
<protein>
    <submittedName>
        <fullName evidence="2">HNH endonuclease</fullName>
    </submittedName>
</protein>
<evidence type="ECO:0000313" key="3">
    <source>
        <dbReference type="Proteomes" id="UP001321047"/>
    </source>
</evidence>
<dbReference type="CDD" id="cd00085">
    <property type="entry name" value="HNHc"/>
    <property type="match status" value="1"/>
</dbReference>
<sequence length="231" mass="26926">METEERVVHLGRKKAIKVGTLFPQTESGHCSVCKQEITAPRKRRYCSDHCRQVAYATQKFFLWQKVRQQILERDNWTCQACGVSKQDLINEHREKHPDKVEAFGVPDFDSKFHVDHIKPVSKGGQMFDFENLEVKCQDCNLEKSDKYTGEKDIFDFYKMDEGEDVFPESFINEFWDLLETTDIDAYHLEIVDSLLRALQRTDKVPKEAENLVRRGTLKIEDEVDQSSKGDA</sequence>
<feature type="domain" description="HNH nuclease" evidence="1">
    <location>
        <begin position="65"/>
        <end position="141"/>
    </location>
</feature>
<dbReference type="Pfam" id="PF01844">
    <property type="entry name" value="HNH"/>
    <property type="match status" value="1"/>
</dbReference>
<dbReference type="InterPro" id="IPR003615">
    <property type="entry name" value="HNH_nuc"/>
</dbReference>
<reference evidence="2 3" key="1">
    <citation type="submission" date="2022-09" db="EMBL/GenBank/DDBJ databases">
        <title>Enrichment on poylsaccharides allowed isolation of novel metabolic and taxonomic groups of Haloarchaea.</title>
        <authorList>
            <person name="Sorokin D.Y."/>
            <person name="Elcheninov A.G."/>
            <person name="Khizhniak T.V."/>
            <person name="Kolganova T.V."/>
            <person name="Kublanov I.V."/>
        </authorList>
    </citation>
    <scope>NUCLEOTIDE SEQUENCE [LARGE SCALE GENOMIC DNA]</scope>
    <source>
        <strain evidence="2 3">AArc-curdl1</strain>
    </source>
</reference>
<name>A0AAP2ZA08_9EURY</name>
<dbReference type="AlphaFoldDB" id="A0AAP2ZA08"/>
<keyword evidence="2" id="KW-0255">Endonuclease</keyword>
<keyword evidence="3" id="KW-1185">Reference proteome</keyword>
<dbReference type="Gene3D" id="1.10.30.50">
    <property type="match status" value="1"/>
</dbReference>
<dbReference type="GO" id="GO:0008270">
    <property type="term" value="F:zinc ion binding"/>
    <property type="evidence" value="ECO:0007669"/>
    <property type="project" value="InterPro"/>
</dbReference>